<feature type="region of interest" description="Disordered" evidence="1">
    <location>
        <begin position="300"/>
        <end position="344"/>
    </location>
</feature>
<evidence type="ECO:0000256" key="2">
    <source>
        <dbReference type="SAM" id="Phobius"/>
    </source>
</evidence>
<dbReference type="Gramene" id="Zm00001eb323100_T002">
    <property type="protein sequence ID" value="Zm00001eb323100_P002"/>
    <property type="gene ID" value="Zm00001eb323100"/>
</dbReference>
<accession>A0A804QES9</accession>
<feature type="compositionally biased region" description="Low complexity" evidence="1">
    <location>
        <begin position="43"/>
        <end position="57"/>
    </location>
</feature>
<name>A0A804QES9_MAIZE</name>
<dbReference type="EnsemblPlants" id="Zm00001eb323100_T002">
    <property type="protein sequence ID" value="Zm00001eb323100_P002"/>
    <property type="gene ID" value="Zm00001eb323100"/>
</dbReference>
<feature type="region of interest" description="Disordered" evidence="1">
    <location>
        <begin position="83"/>
        <end position="108"/>
    </location>
</feature>
<reference evidence="3" key="3">
    <citation type="submission" date="2021-05" db="UniProtKB">
        <authorList>
            <consortium name="EnsemblPlants"/>
        </authorList>
    </citation>
    <scope>IDENTIFICATION</scope>
    <source>
        <strain evidence="3">cv. B73</strain>
    </source>
</reference>
<gene>
    <name evidence="3" type="primary">LOC100381808</name>
</gene>
<keyword evidence="2" id="KW-0812">Transmembrane</keyword>
<protein>
    <submittedName>
        <fullName evidence="3">Uncharacterized protein</fullName>
    </submittedName>
</protein>
<feature type="compositionally biased region" description="Basic and acidic residues" evidence="1">
    <location>
        <begin position="90"/>
        <end position="108"/>
    </location>
</feature>
<feature type="compositionally biased region" description="Basic residues" evidence="1">
    <location>
        <begin position="201"/>
        <end position="210"/>
    </location>
</feature>
<dbReference type="Proteomes" id="UP000007305">
    <property type="component" value="Chromosome 7"/>
</dbReference>
<evidence type="ECO:0000313" key="3">
    <source>
        <dbReference type="EnsemblPlants" id="Zm00001eb323100_P002"/>
    </source>
</evidence>
<feature type="region of interest" description="Disordered" evidence="1">
    <location>
        <begin position="158"/>
        <end position="243"/>
    </location>
</feature>
<evidence type="ECO:0000313" key="4">
    <source>
        <dbReference type="Proteomes" id="UP000007305"/>
    </source>
</evidence>
<keyword evidence="2" id="KW-0472">Membrane</keyword>
<feature type="compositionally biased region" description="Low complexity" evidence="1">
    <location>
        <begin position="158"/>
        <end position="171"/>
    </location>
</feature>
<dbReference type="AlphaFoldDB" id="A0A804QES9"/>
<feature type="transmembrane region" description="Helical" evidence="2">
    <location>
        <begin position="374"/>
        <end position="395"/>
    </location>
</feature>
<organism evidence="3 4">
    <name type="scientific">Zea mays</name>
    <name type="common">Maize</name>
    <dbReference type="NCBI Taxonomy" id="4577"/>
    <lineage>
        <taxon>Eukaryota</taxon>
        <taxon>Viridiplantae</taxon>
        <taxon>Streptophyta</taxon>
        <taxon>Embryophyta</taxon>
        <taxon>Tracheophyta</taxon>
        <taxon>Spermatophyta</taxon>
        <taxon>Magnoliopsida</taxon>
        <taxon>Liliopsida</taxon>
        <taxon>Poales</taxon>
        <taxon>Poaceae</taxon>
        <taxon>PACMAD clade</taxon>
        <taxon>Panicoideae</taxon>
        <taxon>Andropogonodae</taxon>
        <taxon>Andropogoneae</taxon>
        <taxon>Tripsacinae</taxon>
        <taxon>Zea</taxon>
    </lineage>
</organism>
<proteinExistence type="predicted"/>
<sequence length="398" mass="44451">PAPARRQHLPAATVYRERERESFTTPVGRQLDSPSPPPPPPSDDGASVGGRAAAASSSRRRRGRRGAAVLLLLLLLPGRVGDGGGVVRRQLRDHGRRGPREDLRRRADLVPIPRQQDRRRVPDEAALPVRLVQHEAEAGGQRLRGRRHRLLHVLRPGRGAPARRAGLRVPGQPQRGALHHPDQRVPQRRRRPGDAPLALVRPHRRLPHLRHPLEPQADRVLRGQGGDPGVPERRVQTAGRRRRRRRLLPDRQAHVHLFQHLERGRLGDARRAGEDGLGQGALRVVLPRLRRRRLRLAAAGRGGRPVPADARVRRGHGGQLVGPAPRVGAGRRPAPGQRLGGKEPPRLRLLRRPQALPDAARGVQAPARRDRIVIILYCWIGSCMMMRWFFFWGLFLGA</sequence>
<keyword evidence="2" id="KW-1133">Transmembrane helix</keyword>
<feature type="region of interest" description="Disordered" evidence="1">
    <location>
        <begin position="1"/>
        <end position="62"/>
    </location>
</feature>
<feature type="compositionally biased region" description="Basic and acidic residues" evidence="1">
    <location>
        <begin position="211"/>
        <end position="221"/>
    </location>
</feature>
<reference evidence="3" key="2">
    <citation type="submission" date="2019-07" db="EMBL/GenBank/DDBJ databases">
        <authorList>
            <person name="Seetharam A."/>
            <person name="Woodhouse M."/>
            <person name="Cannon E."/>
        </authorList>
    </citation>
    <scope>NUCLEOTIDE SEQUENCE [LARGE SCALE GENOMIC DNA]</scope>
    <source>
        <strain evidence="3">cv. B73</strain>
    </source>
</reference>
<reference evidence="4" key="1">
    <citation type="submission" date="2015-12" db="EMBL/GenBank/DDBJ databases">
        <title>Update maize B73 reference genome by single molecule sequencing technologies.</title>
        <authorList>
            <consortium name="Maize Genome Sequencing Project"/>
            <person name="Ware D."/>
        </authorList>
    </citation>
    <scope>NUCLEOTIDE SEQUENCE [LARGE SCALE GENOMIC DNA]</scope>
    <source>
        <strain evidence="4">cv. B73</strain>
    </source>
</reference>
<keyword evidence="4" id="KW-1185">Reference proteome</keyword>
<evidence type="ECO:0000256" key="1">
    <source>
        <dbReference type="SAM" id="MobiDB-lite"/>
    </source>
</evidence>